<evidence type="ECO:0000256" key="19">
    <source>
        <dbReference type="PROSITE-ProRule" id="PRU10141"/>
    </source>
</evidence>
<dbReference type="AlphaFoldDB" id="A0A8T2TWJ4"/>
<keyword evidence="4" id="KW-0723">Serine/threonine-protein kinase</keyword>
<dbReference type="FunFam" id="3.80.10.10:FF:000275">
    <property type="entry name" value="Leucine-rich repeat receptor-like protein kinase"/>
    <property type="match status" value="1"/>
</dbReference>
<dbReference type="SMART" id="SM00220">
    <property type="entry name" value="S_TKc"/>
    <property type="match status" value="1"/>
</dbReference>
<feature type="chain" id="PRO_5035947151" description="non-specific serine/threonine protein kinase" evidence="22">
    <location>
        <begin position="27"/>
        <end position="1065"/>
    </location>
</feature>
<dbReference type="GO" id="GO:0009791">
    <property type="term" value="P:post-embryonic development"/>
    <property type="evidence" value="ECO:0007669"/>
    <property type="project" value="UniProtKB-ARBA"/>
</dbReference>
<keyword evidence="13" id="KW-0680">Restriction system</keyword>
<dbReference type="GO" id="GO:0009307">
    <property type="term" value="P:DNA restriction-modification system"/>
    <property type="evidence" value="ECO:0007669"/>
    <property type="project" value="UniProtKB-KW"/>
</dbReference>
<evidence type="ECO:0000256" key="18">
    <source>
        <dbReference type="ARBA" id="ARBA00023180"/>
    </source>
</evidence>
<keyword evidence="18" id="KW-0325">Glycoprotein</keyword>
<dbReference type="PROSITE" id="PS00093">
    <property type="entry name" value="N4_MTASE"/>
    <property type="match status" value="1"/>
</dbReference>
<dbReference type="Gene3D" id="3.30.200.20">
    <property type="entry name" value="Phosphorylase Kinase, domain 1"/>
    <property type="match status" value="1"/>
</dbReference>
<evidence type="ECO:0000256" key="2">
    <source>
        <dbReference type="ARBA" id="ARBA00008684"/>
    </source>
</evidence>
<dbReference type="SUPFAM" id="SSF52058">
    <property type="entry name" value="L domain-like"/>
    <property type="match status" value="2"/>
</dbReference>
<feature type="transmembrane region" description="Helical" evidence="21">
    <location>
        <begin position="658"/>
        <end position="681"/>
    </location>
</feature>
<dbReference type="SUPFAM" id="SSF56112">
    <property type="entry name" value="Protein kinase-like (PK-like)"/>
    <property type="match status" value="1"/>
</dbReference>
<keyword evidence="7" id="KW-0808">Transferase</keyword>
<feature type="domain" description="Protein kinase" evidence="23">
    <location>
        <begin position="718"/>
        <end position="1004"/>
    </location>
</feature>
<keyword evidence="10 22" id="KW-0732">Signal</keyword>
<dbReference type="EMBL" id="CM035416">
    <property type="protein sequence ID" value="KAH7424869.1"/>
    <property type="molecule type" value="Genomic_DNA"/>
</dbReference>
<feature type="signal peptide" evidence="22">
    <location>
        <begin position="1"/>
        <end position="26"/>
    </location>
</feature>
<dbReference type="InterPro" id="IPR055414">
    <property type="entry name" value="LRR_R13L4/SHOC2-like"/>
</dbReference>
<evidence type="ECO:0000256" key="6">
    <source>
        <dbReference type="ARBA" id="ARBA00022614"/>
    </source>
</evidence>
<dbReference type="InterPro" id="IPR017985">
    <property type="entry name" value="MeTrfase_CN4_CS"/>
</dbReference>
<dbReference type="GO" id="GO:0005524">
    <property type="term" value="F:ATP binding"/>
    <property type="evidence" value="ECO:0007669"/>
    <property type="project" value="UniProtKB-UniRule"/>
</dbReference>
<dbReference type="FunFam" id="3.80.10.10:FF:000233">
    <property type="entry name" value="Leucine-rich repeat receptor-like protein kinase TDR"/>
    <property type="match status" value="1"/>
</dbReference>
<dbReference type="Gene3D" id="3.80.10.10">
    <property type="entry name" value="Ribonuclease Inhibitor"/>
    <property type="match status" value="4"/>
</dbReference>
<dbReference type="PROSITE" id="PS51450">
    <property type="entry name" value="LRR"/>
    <property type="match status" value="1"/>
</dbReference>
<dbReference type="GO" id="GO:0033612">
    <property type="term" value="F:receptor serine/threonine kinase binding"/>
    <property type="evidence" value="ECO:0007669"/>
    <property type="project" value="TreeGrafter"/>
</dbReference>
<dbReference type="Pfam" id="PF08263">
    <property type="entry name" value="LRRNT_2"/>
    <property type="match status" value="1"/>
</dbReference>
<evidence type="ECO:0000256" key="21">
    <source>
        <dbReference type="SAM" id="Phobius"/>
    </source>
</evidence>
<evidence type="ECO:0000256" key="7">
    <source>
        <dbReference type="ARBA" id="ARBA00022679"/>
    </source>
</evidence>
<organism evidence="24 25">
    <name type="scientific">Ceratopteris richardii</name>
    <name type="common">Triangle waterfern</name>
    <dbReference type="NCBI Taxonomy" id="49495"/>
    <lineage>
        <taxon>Eukaryota</taxon>
        <taxon>Viridiplantae</taxon>
        <taxon>Streptophyta</taxon>
        <taxon>Embryophyta</taxon>
        <taxon>Tracheophyta</taxon>
        <taxon>Polypodiopsida</taxon>
        <taxon>Polypodiidae</taxon>
        <taxon>Polypodiales</taxon>
        <taxon>Pteridineae</taxon>
        <taxon>Pteridaceae</taxon>
        <taxon>Parkerioideae</taxon>
        <taxon>Ceratopteris</taxon>
    </lineage>
</organism>
<evidence type="ECO:0000256" key="13">
    <source>
        <dbReference type="ARBA" id="ARBA00022747"/>
    </source>
</evidence>
<dbReference type="SMART" id="SM00369">
    <property type="entry name" value="LRR_TYP"/>
    <property type="match status" value="8"/>
</dbReference>
<reference evidence="24" key="1">
    <citation type="submission" date="2021-08" db="EMBL/GenBank/DDBJ databases">
        <title>WGS assembly of Ceratopteris richardii.</title>
        <authorList>
            <person name="Marchant D.B."/>
            <person name="Chen G."/>
            <person name="Jenkins J."/>
            <person name="Shu S."/>
            <person name="Leebens-Mack J."/>
            <person name="Grimwood J."/>
            <person name="Schmutz J."/>
            <person name="Soltis P."/>
            <person name="Soltis D."/>
            <person name="Chen Z.-H."/>
        </authorList>
    </citation>
    <scope>NUCLEOTIDE SEQUENCE</scope>
    <source>
        <strain evidence="24">Whitten #5841</strain>
        <tissue evidence="24">Leaf</tissue>
    </source>
</reference>
<comment type="similarity">
    <text evidence="2">Belongs to the protein kinase superfamily. Ser/Thr protein kinase family.</text>
</comment>
<name>A0A8T2TWJ4_CERRI</name>
<dbReference type="Proteomes" id="UP000825935">
    <property type="component" value="Chromosome 11"/>
</dbReference>
<evidence type="ECO:0000256" key="3">
    <source>
        <dbReference type="ARBA" id="ARBA00012513"/>
    </source>
</evidence>
<keyword evidence="15 19" id="KW-0067">ATP-binding</keyword>
<evidence type="ECO:0000313" key="25">
    <source>
        <dbReference type="Proteomes" id="UP000825935"/>
    </source>
</evidence>
<evidence type="ECO:0000256" key="4">
    <source>
        <dbReference type="ARBA" id="ARBA00022527"/>
    </source>
</evidence>
<evidence type="ECO:0000256" key="20">
    <source>
        <dbReference type="SAM" id="MobiDB-lite"/>
    </source>
</evidence>
<dbReference type="InterPro" id="IPR000719">
    <property type="entry name" value="Prot_kinase_dom"/>
</dbReference>
<keyword evidence="12 19" id="KW-0547">Nucleotide-binding</keyword>
<keyword evidence="6" id="KW-0433">Leucine-rich repeat</keyword>
<feature type="region of interest" description="Disordered" evidence="20">
    <location>
        <begin position="1017"/>
        <end position="1065"/>
    </location>
</feature>
<keyword evidence="14" id="KW-0418">Kinase</keyword>
<dbReference type="InterPro" id="IPR001611">
    <property type="entry name" value="Leu-rich_rpt"/>
</dbReference>
<dbReference type="EC" id="2.7.11.1" evidence="3"/>
<dbReference type="Pfam" id="PF00069">
    <property type="entry name" value="Pkinase"/>
    <property type="match status" value="1"/>
</dbReference>
<dbReference type="Gene3D" id="1.10.510.10">
    <property type="entry name" value="Transferase(Phosphotransferase) domain 1"/>
    <property type="match status" value="1"/>
</dbReference>
<dbReference type="PANTHER" id="PTHR48056:SF44">
    <property type="entry name" value="RECEPTOR PROTEIN KINASE CLAVATA1"/>
    <property type="match status" value="1"/>
</dbReference>
<dbReference type="PANTHER" id="PTHR48056">
    <property type="entry name" value="LRR RECEPTOR-LIKE SERINE/THREONINE-PROTEIN KINASE-RELATED"/>
    <property type="match status" value="1"/>
</dbReference>
<dbReference type="InterPro" id="IPR017441">
    <property type="entry name" value="Protein_kinase_ATP_BS"/>
</dbReference>
<dbReference type="InterPro" id="IPR008271">
    <property type="entry name" value="Ser/Thr_kinase_AS"/>
</dbReference>
<dbReference type="Pfam" id="PF00560">
    <property type="entry name" value="LRR_1"/>
    <property type="match status" value="8"/>
</dbReference>
<dbReference type="PROSITE" id="PS00107">
    <property type="entry name" value="PROTEIN_KINASE_ATP"/>
    <property type="match status" value="1"/>
</dbReference>
<dbReference type="InterPro" id="IPR013210">
    <property type="entry name" value="LRR_N_plant-typ"/>
</dbReference>
<evidence type="ECO:0000256" key="9">
    <source>
        <dbReference type="ARBA" id="ARBA00022692"/>
    </source>
</evidence>
<dbReference type="InterPro" id="IPR032675">
    <property type="entry name" value="LRR_dom_sf"/>
</dbReference>
<dbReference type="InterPro" id="IPR011009">
    <property type="entry name" value="Kinase-like_dom_sf"/>
</dbReference>
<dbReference type="GO" id="GO:0004674">
    <property type="term" value="F:protein serine/threonine kinase activity"/>
    <property type="evidence" value="ECO:0007669"/>
    <property type="project" value="UniProtKB-KW"/>
</dbReference>
<dbReference type="PROSITE" id="PS50011">
    <property type="entry name" value="PROTEIN_KINASE_DOM"/>
    <property type="match status" value="1"/>
</dbReference>
<evidence type="ECO:0000256" key="12">
    <source>
        <dbReference type="ARBA" id="ARBA00022741"/>
    </source>
</evidence>
<evidence type="ECO:0000256" key="17">
    <source>
        <dbReference type="ARBA" id="ARBA00023136"/>
    </source>
</evidence>
<dbReference type="Pfam" id="PF23598">
    <property type="entry name" value="LRR_14"/>
    <property type="match status" value="1"/>
</dbReference>
<dbReference type="InterPro" id="IPR003591">
    <property type="entry name" value="Leu-rich_rpt_typical-subtyp"/>
</dbReference>
<keyword evidence="17 21" id="KW-0472">Membrane</keyword>
<dbReference type="OMA" id="GYLATHW"/>
<dbReference type="FunFam" id="3.80.10.10:FF:000896">
    <property type="entry name" value="Leucine-rich repeat receptor-like protein kinase"/>
    <property type="match status" value="1"/>
</dbReference>
<evidence type="ECO:0000259" key="23">
    <source>
        <dbReference type="PROSITE" id="PS50011"/>
    </source>
</evidence>
<protein>
    <recommendedName>
        <fullName evidence="3">non-specific serine/threonine protein kinase</fullName>
        <ecNumber evidence="3">2.7.11.1</ecNumber>
    </recommendedName>
</protein>
<evidence type="ECO:0000256" key="5">
    <source>
        <dbReference type="ARBA" id="ARBA00022603"/>
    </source>
</evidence>
<dbReference type="OrthoDB" id="676979at2759"/>
<evidence type="ECO:0000256" key="22">
    <source>
        <dbReference type="SAM" id="SignalP"/>
    </source>
</evidence>
<comment type="subcellular location">
    <subcellularLocation>
        <location evidence="1">Membrane</location>
        <topology evidence="1">Single-pass membrane protein</topology>
    </subcellularLocation>
</comment>
<keyword evidence="5" id="KW-0489">Methyltransferase</keyword>
<gene>
    <name evidence="24" type="ORF">KP509_11G028700</name>
</gene>
<evidence type="ECO:0000256" key="14">
    <source>
        <dbReference type="ARBA" id="ARBA00022777"/>
    </source>
</evidence>
<evidence type="ECO:0000256" key="15">
    <source>
        <dbReference type="ARBA" id="ARBA00022840"/>
    </source>
</evidence>
<accession>A0A8T2TWJ4</accession>
<sequence length="1065" mass="115723">MTGGSQLVSRLIVLILALLLQCSLKAAPQTMISVEMQALLQMKESLQDPEGHLKEWEMGAAGDVKGGAAEINACQRWRGVGCSKTPPYVVESLDLSSMNLSGNLSPHVGLLRNLAELSLASNNLSGPLPPQLWDIGRSLRLLNISNNLFQGHFPAANISKCSFLEVLDAYNNNFTGPLPTMINTLSRLRHLHLGGNFFEGSIPAQYGTLRNLTYLALSGNSLTGRIPIELGNLVLLQQLYLGYYNSFMGGIPSTLGQLSELIVLDMADCGLTGRIPGHLQNLTKLDSLFLQINSLTGSIPSELGSLTKLRSLDLSNNLLSGEIPHEFRHLSSLELLNLFRNQLHGPIPDFVGYLPSLQVLSLWENNFTGNLPRLLGSNRKLIIVDLSSNSLTGSIPPNLCNGGTLRRLVLFSNSLSGLIPSSLGGCTNLSHIRLGSNRLSGAIPSGILSLPSLQMLEAPRNLLNGTIPEIIPAVSKLGRLDLSMNQLNGLIPAGISNLLSLQTLLLAGNEVSGQIPSQFSYLKRLSKLDCSRNSLSGSIPAALGQCNALTYIDLSQNQLVGEIPSDLQHLHVLDYLNVSHNRLAGSIPLAFQNIQTLTSADFSFNKLSGVIPSKGQFATFNGSSFIGNAGLCGVQFYPCSALNSSVQVHNREGGEPALVYWLIVGIISSLTVIVFMVGIIYNRHAFCALFCKESMHGPWRFTAFQKLDFNATHVLSCLTDDNMIGKGGSGTVYKCITPSGFVAVKRLPGACSQVADPVVDGSDDHGFSAEIQTLGKIRHRNIVRLLGCCSSRDTNLLVYEYMPNGSLGELLHGTRGGTLDWGKRYKIAVDAARGLHYLHHDCSPLIVHRDVKSNNILLDSKYEAHVADFGLAKVLEYSESMSLVAGSYGYIAPEYIYTLKVDEKSDIYSFGVVLLELLSGRRPFEPEFGEGVDIVAWVREKVQSKEGILEVLDPKIRRDERMSPNRNNFMEEVMQVLKVALLCLVEPPMQRPTMREVVQMLTNVPKKKANMGVMITGSMSDYQTPSSSNSLSSSSLRSSLTSPPYWNSGKAISFGSSSPPDFISI</sequence>
<proteinExistence type="inferred from homology"/>
<feature type="binding site" evidence="19">
    <location>
        <position position="745"/>
    </location>
    <ligand>
        <name>ATP</name>
        <dbReference type="ChEBI" id="CHEBI:30616"/>
    </ligand>
</feature>
<dbReference type="FunFam" id="1.10.510.10:FF:000201">
    <property type="entry name" value="Leucine-rich repeat receptor-like serine/threonine-protein kinase"/>
    <property type="match status" value="1"/>
</dbReference>
<evidence type="ECO:0000256" key="10">
    <source>
        <dbReference type="ARBA" id="ARBA00022729"/>
    </source>
</evidence>
<keyword evidence="9 21" id="KW-0812">Transmembrane</keyword>
<dbReference type="GO" id="GO:0015667">
    <property type="term" value="F:site-specific DNA-methyltransferase (cytosine-N4-specific) activity"/>
    <property type="evidence" value="ECO:0007669"/>
    <property type="project" value="InterPro"/>
</dbReference>
<evidence type="ECO:0000256" key="1">
    <source>
        <dbReference type="ARBA" id="ARBA00004167"/>
    </source>
</evidence>
<dbReference type="GO" id="GO:0032259">
    <property type="term" value="P:methylation"/>
    <property type="evidence" value="ECO:0007669"/>
    <property type="project" value="UniProtKB-KW"/>
</dbReference>
<dbReference type="GO" id="GO:0003677">
    <property type="term" value="F:DNA binding"/>
    <property type="evidence" value="ECO:0007669"/>
    <property type="project" value="InterPro"/>
</dbReference>
<evidence type="ECO:0000256" key="11">
    <source>
        <dbReference type="ARBA" id="ARBA00022737"/>
    </source>
</evidence>
<keyword evidence="16 21" id="KW-1133">Transmembrane helix</keyword>
<keyword evidence="25" id="KW-1185">Reference proteome</keyword>
<evidence type="ECO:0000256" key="8">
    <source>
        <dbReference type="ARBA" id="ARBA00022691"/>
    </source>
</evidence>
<comment type="caution">
    <text evidence="24">The sequence shown here is derived from an EMBL/GenBank/DDBJ whole genome shotgun (WGS) entry which is preliminary data.</text>
</comment>
<dbReference type="PROSITE" id="PS00108">
    <property type="entry name" value="PROTEIN_KINASE_ST"/>
    <property type="match status" value="1"/>
</dbReference>
<dbReference type="InterPro" id="IPR050647">
    <property type="entry name" value="Plant_LRR-RLKs"/>
</dbReference>
<keyword evidence="11" id="KW-0677">Repeat</keyword>
<dbReference type="GO" id="GO:0016020">
    <property type="term" value="C:membrane"/>
    <property type="evidence" value="ECO:0007669"/>
    <property type="project" value="UniProtKB-SubCell"/>
</dbReference>
<evidence type="ECO:0000313" key="24">
    <source>
        <dbReference type="EMBL" id="KAH7424869.1"/>
    </source>
</evidence>
<dbReference type="Pfam" id="PF13855">
    <property type="entry name" value="LRR_8"/>
    <property type="match status" value="1"/>
</dbReference>
<keyword evidence="8" id="KW-0949">S-adenosyl-L-methionine</keyword>
<feature type="compositionally biased region" description="Low complexity" evidence="20">
    <location>
        <begin position="1026"/>
        <end position="1042"/>
    </location>
</feature>
<evidence type="ECO:0000256" key="16">
    <source>
        <dbReference type="ARBA" id="ARBA00022989"/>
    </source>
</evidence>